<evidence type="ECO:0000313" key="1">
    <source>
        <dbReference type="EMBL" id="TQN49515.1"/>
    </source>
</evidence>
<dbReference type="AlphaFoldDB" id="A0A543PZK8"/>
<dbReference type="Proteomes" id="UP000315403">
    <property type="component" value="Unassembled WGS sequence"/>
</dbReference>
<proteinExistence type="predicted"/>
<reference evidence="1 2" key="1">
    <citation type="submission" date="2019-03" db="EMBL/GenBank/DDBJ databases">
        <title>New insights into Acidothiobacillus thiooxidans sulfur metabolism through coupled gene expression, solution geochemistry, microscopy and spectroscopy analyses.</title>
        <authorList>
            <person name="Camacho D."/>
            <person name="Frazao R."/>
            <person name="Fouillen A."/>
            <person name="Nanci A."/>
            <person name="Lang B.F."/>
            <person name="Apte S.C."/>
            <person name="Baron C."/>
            <person name="Warren L.A."/>
        </authorList>
    </citation>
    <scope>NUCLEOTIDE SEQUENCE [LARGE SCALE GENOMIC DNA]</scope>
    <source>
        <strain evidence="1 2">ATCC 19377</strain>
    </source>
</reference>
<evidence type="ECO:0000313" key="2">
    <source>
        <dbReference type="Proteomes" id="UP000315403"/>
    </source>
</evidence>
<accession>A0A543PZK8</accession>
<comment type="caution">
    <text evidence="1">The sequence shown here is derived from an EMBL/GenBank/DDBJ whole genome shotgun (WGS) entry which is preliminary data.</text>
</comment>
<name>A0A543PZK8_ACITH</name>
<gene>
    <name evidence="1" type="ORF">DLNHIDIE_03166</name>
</gene>
<dbReference type="EMBL" id="SZUV01000004">
    <property type="protein sequence ID" value="TQN49515.1"/>
    <property type="molecule type" value="Genomic_DNA"/>
</dbReference>
<sequence length="131" mass="14992">MLLFERLLMHTLLGHSPQRLENVCARTLHCGNARYKPIAEVLKKGLDQELLTPVDTQNDSTYKRGGRFLRDSRNLFHSEATPCKPKNYALRSLRLSGVLETLEAHNRQATGGQVRQTNIHWRCYFSTSNPS</sequence>
<protein>
    <submittedName>
        <fullName evidence="1">Uncharacterized protein</fullName>
    </submittedName>
</protein>
<organism evidence="1 2">
    <name type="scientific">Acidithiobacillus thiooxidans ATCC 19377</name>
    <dbReference type="NCBI Taxonomy" id="637390"/>
    <lineage>
        <taxon>Bacteria</taxon>
        <taxon>Pseudomonadati</taxon>
        <taxon>Pseudomonadota</taxon>
        <taxon>Acidithiobacillia</taxon>
        <taxon>Acidithiobacillales</taxon>
        <taxon>Acidithiobacillaceae</taxon>
        <taxon>Acidithiobacillus</taxon>
    </lineage>
</organism>